<dbReference type="GO" id="GO:0046872">
    <property type="term" value="F:metal ion binding"/>
    <property type="evidence" value="ECO:0007669"/>
    <property type="project" value="UniProtKB-KW"/>
</dbReference>
<keyword evidence="7" id="KW-0067">ATP-binding</keyword>
<reference evidence="11" key="2">
    <citation type="submission" date="2021-09" db="EMBL/GenBank/DDBJ databases">
        <authorList>
            <person name="Gilroy R."/>
        </authorList>
    </citation>
    <scope>NUCLEOTIDE SEQUENCE</scope>
    <source>
        <strain evidence="11">ChiGjej1B1-18357</strain>
    </source>
</reference>
<evidence type="ECO:0000256" key="2">
    <source>
        <dbReference type="ARBA" id="ARBA00022649"/>
    </source>
</evidence>
<dbReference type="SUPFAM" id="SSF81301">
    <property type="entry name" value="Nucleotidyltransferase"/>
    <property type="match status" value="1"/>
</dbReference>
<evidence type="ECO:0000256" key="8">
    <source>
        <dbReference type="ARBA" id="ARBA00022842"/>
    </source>
</evidence>
<dbReference type="GO" id="GO:0016779">
    <property type="term" value="F:nucleotidyltransferase activity"/>
    <property type="evidence" value="ECO:0007669"/>
    <property type="project" value="UniProtKB-KW"/>
</dbReference>
<comment type="similarity">
    <text evidence="9">Belongs to the MntA antitoxin family.</text>
</comment>
<reference evidence="11" key="1">
    <citation type="journal article" date="2021" name="PeerJ">
        <title>Extensive microbial diversity within the chicken gut microbiome revealed by metagenomics and culture.</title>
        <authorList>
            <person name="Gilroy R."/>
            <person name="Ravi A."/>
            <person name="Getino M."/>
            <person name="Pursley I."/>
            <person name="Horton D.L."/>
            <person name="Alikhan N.F."/>
            <person name="Baker D."/>
            <person name="Gharbi K."/>
            <person name="Hall N."/>
            <person name="Watson M."/>
            <person name="Adriaenssens E.M."/>
            <person name="Foster-Nyarko E."/>
            <person name="Jarju S."/>
            <person name="Secka A."/>
            <person name="Antonio M."/>
            <person name="Oren A."/>
            <person name="Chaudhuri R.R."/>
            <person name="La Ragione R."/>
            <person name="Hildebrand F."/>
            <person name="Pallen M.J."/>
        </authorList>
    </citation>
    <scope>NUCLEOTIDE SEQUENCE</scope>
    <source>
        <strain evidence="11">ChiGjej1B1-18357</strain>
    </source>
</reference>
<proteinExistence type="inferred from homology"/>
<evidence type="ECO:0000313" key="11">
    <source>
        <dbReference type="EMBL" id="HJE91447.1"/>
    </source>
</evidence>
<dbReference type="RefSeq" id="WP_303913806.1">
    <property type="nucleotide sequence ID" value="NZ_DYXM01000211.1"/>
</dbReference>
<dbReference type="Proteomes" id="UP000776650">
    <property type="component" value="Unassembled WGS sequence"/>
</dbReference>
<evidence type="ECO:0000313" key="12">
    <source>
        <dbReference type="Proteomes" id="UP000776650"/>
    </source>
</evidence>
<evidence type="ECO:0000256" key="9">
    <source>
        <dbReference type="ARBA" id="ARBA00038276"/>
    </source>
</evidence>
<evidence type="ECO:0000256" key="4">
    <source>
        <dbReference type="ARBA" id="ARBA00022695"/>
    </source>
</evidence>
<feature type="domain" description="Polymerase nucleotidyl transferase" evidence="10">
    <location>
        <begin position="33"/>
        <end position="104"/>
    </location>
</feature>
<dbReference type="AlphaFoldDB" id="A0A921F567"/>
<comment type="caution">
    <text evidence="11">The sequence shown here is derived from an EMBL/GenBank/DDBJ whole genome shotgun (WGS) entry which is preliminary data.</text>
</comment>
<keyword evidence="6" id="KW-0547">Nucleotide-binding</keyword>
<keyword evidence="8" id="KW-0460">Magnesium</keyword>
<dbReference type="GO" id="GO:0005524">
    <property type="term" value="F:ATP binding"/>
    <property type="evidence" value="ECO:0007669"/>
    <property type="project" value="UniProtKB-KW"/>
</dbReference>
<dbReference type="InterPro" id="IPR043519">
    <property type="entry name" value="NT_sf"/>
</dbReference>
<accession>A0A921F567</accession>
<evidence type="ECO:0000256" key="3">
    <source>
        <dbReference type="ARBA" id="ARBA00022679"/>
    </source>
</evidence>
<gene>
    <name evidence="11" type="ORF">K8V11_10610</name>
</gene>
<organism evidence="11 12">
    <name type="scientific">Dietzia timorensis</name>
    <dbReference type="NCBI Taxonomy" id="499555"/>
    <lineage>
        <taxon>Bacteria</taxon>
        <taxon>Bacillati</taxon>
        <taxon>Actinomycetota</taxon>
        <taxon>Actinomycetes</taxon>
        <taxon>Mycobacteriales</taxon>
        <taxon>Dietziaceae</taxon>
        <taxon>Dietzia</taxon>
    </lineage>
</organism>
<keyword evidence="2" id="KW-1277">Toxin-antitoxin system</keyword>
<dbReference type="CDD" id="cd05403">
    <property type="entry name" value="NT_KNTase_like"/>
    <property type="match status" value="1"/>
</dbReference>
<dbReference type="PANTHER" id="PTHR33571">
    <property type="entry name" value="SSL8005 PROTEIN"/>
    <property type="match status" value="1"/>
</dbReference>
<dbReference type="EMBL" id="DYXM01000211">
    <property type="protein sequence ID" value="HJE91447.1"/>
    <property type="molecule type" value="Genomic_DNA"/>
</dbReference>
<dbReference type="Pfam" id="PF01909">
    <property type="entry name" value="NTP_transf_2"/>
    <property type="match status" value="1"/>
</dbReference>
<evidence type="ECO:0000256" key="1">
    <source>
        <dbReference type="ARBA" id="ARBA00001946"/>
    </source>
</evidence>
<name>A0A921F567_9ACTN</name>
<evidence type="ECO:0000256" key="6">
    <source>
        <dbReference type="ARBA" id="ARBA00022741"/>
    </source>
</evidence>
<dbReference type="InterPro" id="IPR052038">
    <property type="entry name" value="Type-VII_TA_antitoxin"/>
</dbReference>
<sequence>MSDSAPTTETLALRELLEARLDELLVILKKYGAKNPRIFGSVARGDAHQGSDIDILVDMDPADGNLLMRASGLMEETRHLLGRDDVDIFPAQLLKNPVSREALAEAVAL</sequence>
<keyword evidence="4" id="KW-0548">Nucleotidyltransferase</keyword>
<keyword evidence="3" id="KW-0808">Transferase</keyword>
<comment type="cofactor">
    <cofactor evidence="1">
        <name>Mg(2+)</name>
        <dbReference type="ChEBI" id="CHEBI:18420"/>
    </cofactor>
</comment>
<evidence type="ECO:0000256" key="7">
    <source>
        <dbReference type="ARBA" id="ARBA00022840"/>
    </source>
</evidence>
<keyword evidence="5" id="KW-0479">Metal-binding</keyword>
<evidence type="ECO:0000259" key="10">
    <source>
        <dbReference type="Pfam" id="PF01909"/>
    </source>
</evidence>
<dbReference type="InterPro" id="IPR002934">
    <property type="entry name" value="Polymerase_NTP_transf_dom"/>
</dbReference>
<dbReference type="PANTHER" id="PTHR33571:SF12">
    <property type="entry name" value="BSL3053 PROTEIN"/>
    <property type="match status" value="1"/>
</dbReference>
<dbReference type="Gene3D" id="3.30.460.10">
    <property type="entry name" value="Beta Polymerase, domain 2"/>
    <property type="match status" value="1"/>
</dbReference>
<evidence type="ECO:0000256" key="5">
    <source>
        <dbReference type="ARBA" id="ARBA00022723"/>
    </source>
</evidence>
<protein>
    <submittedName>
        <fullName evidence="11">Nucleotidyltransferase domain-containing protein</fullName>
    </submittedName>
</protein>